<feature type="transmembrane region" description="Helical" evidence="11">
    <location>
        <begin position="148"/>
        <end position="171"/>
    </location>
</feature>
<evidence type="ECO:0000256" key="3">
    <source>
        <dbReference type="ARBA" id="ARBA00022448"/>
    </source>
</evidence>
<dbReference type="Gene3D" id="1.20.1530.20">
    <property type="match status" value="1"/>
</dbReference>
<dbReference type="PANTHER" id="PTHR46157:SF4">
    <property type="entry name" value="K(+) EFFLUX ANTIPORTER 3, CHLOROPLASTIC"/>
    <property type="match status" value="1"/>
</dbReference>
<evidence type="ECO:0000256" key="9">
    <source>
        <dbReference type="ARBA" id="ARBA00023065"/>
    </source>
</evidence>
<evidence type="ECO:0000256" key="1">
    <source>
        <dbReference type="ARBA" id="ARBA00004141"/>
    </source>
</evidence>
<organism evidence="13 14">
    <name type="scientific">Phenylobacterium conjunctum</name>
    <dbReference type="NCBI Taxonomy" id="1298959"/>
    <lineage>
        <taxon>Bacteria</taxon>
        <taxon>Pseudomonadati</taxon>
        <taxon>Pseudomonadota</taxon>
        <taxon>Alphaproteobacteria</taxon>
        <taxon>Caulobacterales</taxon>
        <taxon>Caulobacteraceae</taxon>
        <taxon>Phenylobacterium</taxon>
    </lineage>
</organism>
<proteinExistence type="inferred from homology"/>
<dbReference type="Pfam" id="PF02254">
    <property type="entry name" value="TrkA_N"/>
    <property type="match status" value="1"/>
</dbReference>
<dbReference type="InterPro" id="IPR036291">
    <property type="entry name" value="NAD(P)-bd_dom_sf"/>
</dbReference>
<keyword evidence="10 11" id="KW-0472">Membrane</keyword>
<feature type="transmembrane region" description="Helical" evidence="11">
    <location>
        <begin position="369"/>
        <end position="389"/>
    </location>
</feature>
<dbReference type="PANTHER" id="PTHR46157">
    <property type="entry name" value="K(+) EFFLUX ANTIPORTER 3, CHLOROPLASTIC"/>
    <property type="match status" value="1"/>
</dbReference>
<evidence type="ECO:0000313" key="14">
    <source>
        <dbReference type="Proteomes" id="UP001597216"/>
    </source>
</evidence>
<comment type="caution">
    <text evidence="13">The sequence shown here is derived from an EMBL/GenBank/DDBJ whole genome shotgun (WGS) entry which is preliminary data.</text>
</comment>
<feature type="transmembrane region" description="Helical" evidence="11">
    <location>
        <begin position="87"/>
        <end position="110"/>
    </location>
</feature>
<dbReference type="SUPFAM" id="SSF51735">
    <property type="entry name" value="NAD(P)-binding Rossmann-fold domains"/>
    <property type="match status" value="1"/>
</dbReference>
<feature type="transmembrane region" description="Helical" evidence="11">
    <location>
        <begin position="32"/>
        <end position="50"/>
    </location>
</feature>
<feature type="transmembrane region" description="Helical" evidence="11">
    <location>
        <begin position="191"/>
        <end position="213"/>
    </location>
</feature>
<dbReference type="InterPro" id="IPR004771">
    <property type="entry name" value="K/H_exchanger"/>
</dbReference>
<reference evidence="14" key="1">
    <citation type="journal article" date="2019" name="Int. J. Syst. Evol. Microbiol.">
        <title>The Global Catalogue of Microorganisms (GCM) 10K type strain sequencing project: providing services to taxonomists for standard genome sequencing and annotation.</title>
        <authorList>
            <consortium name="The Broad Institute Genomics Platform"/>
            <consortium name="The Broad Institute Genome Sequencing Center for Infectious Disease"/>
            <person name="Wu L."/>
            <person name="Ma J."/>
        </authorList>
    </citation>
    <scope>NUCLEOTIDE SEQUENCE [LARGE SCALE GENOMIC DNA]</scope>
    <source>
        <strain evidence="14">CCUG 55074</strain>
    </source>
</reference>
<dbReference type="RefSeq" id="WP_374346025.1">
    <property type="nucleotide sequence ID" value="NZ_JBHTLQ010000045.1"/>
</dbReference>
<dbReference type="InterPro" id="IPR003148">
    <property type="entry name" value="RCK_N"/>
</dbReference>
<dbReference type="InterPro" id="IPR006153">
    <property type="entry name" value="Cation/H_exchanger_TM"/>
</dbReference>
<keyword evidence="9" id="KW-0406">Ion transport</keyword>
<evidence type="ECO:0000256" key="4">
    <source>
        <dbReference type="ARBA" id="ARBA00022449"/>
    </source>
</evidence>
<keyword evidence="7" id="KW-0630">Potassium</keyword>
<evidence type="ECO:0000256" key="8">
    <source>
        <dbReference type="ARBA" id="ARBA00022989"/>
    </source>
</evidence>
<gene>
    <name evidence="13" type="ORF">ACFQ27_16340</name>
</gene>
<name>A0ABW3T576_9CAUL</name>
<comment type="subcellular location">
    <subcellularLocation>
        <location evidence="1">Membrane</location>
        <topology evidence="1">Multi-pass membrane protein</topology>
    </subcellularLocation>
</comment>
<evidence type="ECO:0000313" key="13">
    <source>
        <dbReference type="EMBL" id="MFD1192158.1"/>
    </source>
</evidence>
<evidence type="ECO:0000256" key="11">
    <source>
        <dbReference type="SAM" id="Phobius"/>
    </source>
</evidence>
<dbReference type="Gene3D" id="3.40.50.720">
    <property type="entry name" value="NAD(P)-binding Rossmann-like Domain"/>
    <property type="match status" value="1"/>
</dbReference>
<sequence length="617" mass="65579">MHGQDLLIQALVYLTAGVISVPIAKRLGLGSVLGYLIAGVLVGPFVLDLVGEAHDVMTFAEFGVVILLFLIGLEVRPALLWRMKTAIFGLGGGQLALTAIAVGAGALTLGMSWKPALATGLILAMSSTAIVLANLEERGLRQGPVGEAVFGVLLFQDLAVIPLFAILPLLAVHPAAAEAATHAGGIADLPAWQQAGLAMAAIAAVVFGGRYAIRPVFRFIAAARLREIFTAFALLLVVAVAALMELVGLSPALGAFLAGVVLAESEFRRELETDIEPFRGLLLGLFFITVGAGLDFDVVMSKPLLILTLVLGMMGLKAVAMYLTGRALGLTRPEAGVSAVALAQGGEFAFVLISFTVGARILPAEYGKLLSAVVAVSMALTPIAFALYARFVLNRSVAEGAAPEETAFDEAPQVIVAGHGRFGQIVSRLLLANDIPTVTLDSSIEQIELLRRFGREVHYGDAGRLDLLRAAGAEKAKLLLIAIDDQDRAVEIVEAARDAFPHLTILARAFDRRHAYDLLRKGADGIERETFEGSLKFGESALKALGFSTRRATKAASLFRKHDIATFERLAPVWGEDRYILASRDAAETMDRLLRADLDQMDLDDEDETAPKTAKAS</sequence>
<feature type="transmembrane region" description="Helical" evidence="11">
    <location>
        <begin position="6"/>
        <end position="25"/>
    </location>
</feature>
<dbReference type="PROSITE" id="PS51201">
    <property type="entry name" value="RCK_N"/>
    <property type="match status" value="1"/>
</dbReference>
<evidence type="ECO:0000259" key="12">
    <source>
        <dbReference type="PROSITE" id="PS51201"/>
    </source>
</evidence>
<feature type="transmembrane region" description="Helical" evidence="11">
    <location>
        <begin position="56"/>
        <end position="75"/>
    </location>
</feature>
<comment type="similarity">
    <text evidence="2">Belongs to the monovalent cation:proton antiporter 2 (CPA2) transporter (TC 2.A.37) family.</text>
</comment>
<feature type="domain" description="RCK N-terminal" evidence="12">
    <location>
        <begin position="411"/>
        <end position="530"/>
    </location>
</feature>
<evidence type="ECO:0000256" key="10">
    <source>
        <dbReference type="ARBA" id="ARBA00023136"/>
    </source>
</evidence>
<feature type="transmembrane region" description="Helical" evidence="11">
    <location>
        <begin position="116"/>
        <end position="136"/>
    </location>
</feature>
<keyword evidence="6 11" id="KW-0812">Transmembrane</keyword>
<evidence type="ECO:0000256" key="5">
    <source>
        <dbReference type="ARBA" id="ARBA00022538"/>
    </source>
</evidence>
<evidence type="ECO:0000256" key="2">
    <source>
        <dbReference type="ARBA" id="ARBA00005551"/>
    </source>
</evidence>
<feature type="transmembrane region" description="Helical" evidence="11">
    <location>
        <begin position="303"/>
        <end position="323"/>
    </location>
</feature>
<keyword evidence="4" id="KW-0050">Antiport</keyword>
<feature type="transmembrane region" description="Helical" evidence="11">
    <location>
        <begin position="278"/>
        <end position="296"/>
    </location>
</feature>
<evidence type="ECO:0000256" key="7">
    <source>
        <dbReference type="ARBA" id="ARBA00022958"/>
    </source>
</evidence>
<dbReference type="Pfam" id="PF00999">
    <property type="entry name" value="Na_H_Exchanger"/>
    <property type="match status" value="1"/>
</dbReference>
<dbReference type="EMBL" id="JBHTLQ010000045">
    <property type="protein sequence ID" value="MFD1192158.1"/>
    <property type="molecule type" value="Genomic_DNA"/>
</dbReference>
<keyword evidence="5" id="KW-0633">Potassium transport</keyword>
<keyword evidence="14" id="KW-1185">Reference proteome</keyword>
<dbReference type="Proteomes" id="UP001597216">
    <property type="component" value="Unassembled WGS sequence"/>
</dbReference>
<dbReference type="NCBIfam" id="TIGR00932">
    <property type="entry name" value="2a37"/>
    <property type="match status" value="1"/>
</dbReference>
<evidence type="ECO:0000256" key="6">
    <source>
        <dbReference type="ARBA" id="ARBA00022692"/>
    </source>
</evidence>
<keyword evidence="3" id="KW-0813">Transport</keyword>
<feature type="transmembrane region" description="Helical" evidence="11">
    <location>
        <begin position="335"/>
        <end position="357"/>
    </location>
</feature>
<accession>A0ABW3T576</accession>
<feature type="transmembrane region" description="Helical" evidence="11">
    <location>
        <begin position="234"/>
        <end position="258"/>
    </location>
</feature>
<dbReference type="InterPro" id="IPR038770">
    <property type="entry name" value="Na+/solute_symporter_sf"/>
</dbReference>
<protein>
    <submittedName>
        <fullName evidence="13">Monovalent cation:proton antiporter-2 (CPA2) family protein</fullName>
    </submittedName>
</protein>
<keyword evidence="8 11" id="KW-1133">Transmembrane helix</keyword>